<dbReference type="SUPFAM" id="SSF53850">
    <property type="entry name" value="Periplasmic binding protein-like II"/>
    <property type="match status" value="1"/>
</dbReference>
<dbReference type="Proteomes" id="UP000305681">
    <property type="component" value="Unassembled WGS sequence"/>
</dbReference>
<proteinExistence type="predicted"/>
<comment type="caution">
    <text evidence="2">The sequence shown here is derived from an EMBL/GenBank/DDBJ whole genome shotgun (WGS) entry which is preliminary data.</text>
</comment>
<evidence type="ECO:0000259" key="1">
    <source>
        <dbReference type="Pfam" id="PF09084"/>
    </source>
</evidence>
<gene>
    <name evidence="2" type="ORF">FHI69_01940</name>
</gene>
<feature type="domain" description="SsuA/THI5-like" evidence="1">
    <location>
        <begin position="78"/>
        <end position="267"/>
    </location>
</feature>
<dbReference type="Pfam" id="PF09084">
    <property type="entry name" value="NMT1"/>
    <property type="match status" value="1"/>
</dbReference>
<dbReference type="EMBL" id="VDGE01000001">
    <property type="protein sequence ID" value="TNC78084.1"/>
    <property type="molecule type" value="Genomic_DNA"/>
</dbReference>
<dbReference type="InterPro" id="IPR015168">
    <property type="entry name" value="SsuA/THI5"/>
</dbReference>
<sequence length="362" mass="39864">MFDDEENAMRRRTVMGGLALLPLAGQAVSAVSAAKGAGAPPEALRIASTGFAENGKAELGGIAYRVQQEGWLARELKQRGVRLEWLPVTGDTGATMNEAFASGRIDMAAYGDLPSVILNAGGVRTQVIVPAGRGTDQFLLVPTSSRATSLAELKGKRISVHRGRPWELGLRQLIADQRMSPTDFRLINMDLKPGTAALATGAVDALFMINGYPLEDKGIGRIIWSSKGLPERKMRAELWARRDFTQAHPDIAELVATAWLRAQHWAALDGNREAIIKDGTRNGTPDSVVRRSYDDPGLQWKERWSPLYDDAVYRHYRRVLAFAQEQKLIRQPLTAEELLEPRFVAAGLKKLGLANYWEPAKV</sequence>
<evidence type="ECO:0000313" key="2">
    <source>
        <dbReference type="EMBL" id="TNC78084.1"/>
    </source>
</evidence>
<evidence type="ECO:0000313" key="3">
    <source>
        <dbReference type="Proteomes" id="UP000305681"/>
    </source>
</evidence>
<dbReference type="PANTHER" id="PTHR30024">
    <property type="entry name" value="ALIPHATIC SULFONATES-BINDING PROTEIN-RELATED"/>
    <property type="match status" value="1"/>
</dbReference>
<dbReference type="AlphaFoldDB" id="A0A5C4NT95"/>
<reference evidence="2 3" key="1">
    <citation type="submission" date="2019-06" db="EMBL/GenBank/DDBJ databases">
        <title>Genome sequence of Janthinobacterium lividum UCD_MED1.</title>
        <authorList>
            <person name="De Leon M.E."/>
            <person name="Jospin G."/>
        </authorList>
    </citation>
    <scope>NUCLEOTIDE SEQUENCE [LARGE SCALE GENOMIC DNA]</scope>
    <source>
        <strain evidence="2 3">UCD_MED1</strain>
    </source>
</reference>
<accession>A0A5C4NT95</accession>
<dbReference type="Gene3D" id="3.40.190.10">
    <property type="entry name" value="Periplasmic binding protein-like II"/>
    <property type="match status" value="2"/>
</dbReference>
<organism evidence="2 3">
    <name type="scientific">Janthinobacterium lividum</name>
    <dbReference type="NCBI Taxonomy" id="29581"/>
    <lineage>
        <taxon>Bacteria</taxon>
        <taxon>Pseudomonadati</taxon>
        <taxon>Pseudomonadota</taxon>
        <taxon>Betaproteobacteria</taxon>
        <taxon>Burkholderiales</taxon>
        <taxon>Oxalobacteraceae</taxon>
        <taxon>Janthinobacterium</taxon>
    </lineage>
</organism>
<name>A0A5C4NT95_9BURK</name>
<protein>
    <submittedName>
        <fullName evidence="2">Nitrate ABC transporter substrate-binding protein</fullName>
    </submittedName>
</protein>
<dbReference type="PANTHER" id="PTHR30024:SF21">
    <property type="entry name" value="ABC TRANSPORTER SUBSTRATE-BINDING PROTEIN"/>
    <property type="match status" value="1"/>
</dbReference>